<dbReference type="Pfam" id="PF23023">
    <property type="entry name" value="Anti-Pycsar_Apyc1"/>
    <property type="match status" value="1"/>
</dbReference>
<comment type="cofactor">
    <cofactor evidence="10">
        <name>Zn(2+)</name>
        <dbReference type="ChEBI" id="CHEBI:29105"/>
    </cofactor>
    <text evidence="10">Binds 2 Zn(2+) ions.</text>
</comment>
<dbReference type="PANTHER" id="PTHR46018">
    <property type="entry name" value="ZINC PHOSPHODIESTERASE ELAC PROTEIN 1"/>
    <property type="match status" value="1"/>
</dbReference>
<dbReference type="SUPFAM" id="SSF56281">
    <property type="entry name" value="Metallo-hydrolase/oxidoreductase"/>
    <property type="match status" value="1"/>
</dbReference>
<dbReference type="CDD" id="cd07717">
    <property type="entry name" value="RNaseZ_ZiPD-like_MBL-fold"/>
    <property type="match status" value="1"/>
</dbReference>
<feature type="binding site" evidence="10">
    <location>
        <position position="67"/>
    </location>
    <ligand>
        <name>Zn(2+)</name>
        <dbReference type="ChEBI" id="CHEBI:29105"/>
        <label>2</label>
        <note>catalytic</note>
    </ligand>
</feature>
<evidence type="ECO:0000256" key="5">
    <source>
        <dbReference type="ARBA" id="ARBA00022723"/>
    </source>
</evidence>
<dbReference type="KEGG" id="bse:Bsel_0442"/>
<sequence length="309" mass="34115">MELHMLGTGAGVPTKERNVTAMVMKGVDGKKACWMIDCGEGTQHQILHAPIKAGAITKVFITHLHGDHLYGLPGFLGSRSFQGADQPLTVYGPSGLRPYIEQSLAVSGTHLTYPLTVHEVEEGEIVDDGNWRISCLALDHRMPSFGYRFDEKEQPGRLDRERLLKDDIPSGPWLGDLKEQKTVTLPDGRVVDGRDYVTEPVKGRRIVILGDTRPMPAVADFAKEADLLVHEATFMAGERETADRFAHSTTLDAAEIARQADVSRLLLTHISARYKAADMAGYTEEARSRFPNTKTAADFGVYSLERGDR</sequence>
<evidence type="ECO:0000256" key="4">
    <source>
        <dbReference type="ARBA" id="ARBA00022722"/>
    </source>
</evidence>
<dbReference type="EMBL" id="CP001791">
    <property type="protein sequence ID" value="ADH97980.1"/>
    <property type="molecule type" value="Genomic_DNA"/>
</dbReference>
<feature type="binding site" evidence="10">
    <location>
        <position position="211"/>
    </location>
    <ligand>
        <name>Zn(2+)</name>
        <dbReference type="ChEBI" id="CHEBI:29105"/>
        <label>2</label>
        <note>catalytic</note>
    </ligand>
</feature>
<comment type="similarity">
    <text evidence="10">Belongs to the RNase Z family.</text>
</comment>
<evidence type="ECO:0000313" key="11">
    <source>
        <dbReference type="EMBL" id="ADH97980.1"/>
    </source>
</evidence>
<evidence type="ECO:0000256" key="2">
    <source>
        <dbReference type="ARBA" id="ARBA00012477"/>
    </source>
</evidence>
<feature type="binding site" evidence="10">
    <location>
        <position position="63"/>
    </location>
    <ligand>
        <name>Zn(2+)</name>
        <dbReference type="ChEBI" id="CHEBI:29105"/>
        <label>1</label>
        <note>catalytic</note>
    </ligand>
</feature>
<dbReference type="InterPro" id="IPR013471">
    <property type="entry name" value="RNase_Z/BN"/>
</dbReference>
<dbReference type="Gene3D" id="3.60.15.10">
    <property type="entry name" value="Ribonuclease Z/Hydroxyacylglutathione hydrolase-like"/>
    <property type="match status" value="1"/>
</dbReference>
<evidence type="ECO:0000256" key="9">
    <source>
        <dbReference type="ARBA" id="ARBA00057812"/>
    </source>
</evidence>
<comment type="catalytic activity">
    <reaction evidence="10">
        <text>Endonucleolytic cleavage of RNA, removing extra 3' nucleotides from tRNA precursor, generating 3' termini of tRNAs. A 3'-hydroxy group is left at the tRNA terminus and a 5'-phosphoryl group is left at the trailer molecule.</text>
        <dbReference type="EC" id="3.1.26.11"/>
    </reaction>
</comment>
<keyword evidence="8 10" id="KW-0862">Zinc</keyword>
<evidence type="ECO:0000256" key="3">
    <source>
        <dbReference type="ARBA" id="ARBA00022694"/>
    </source>
</evidence>
<dbReference type="eggNOG" id="COG1234">
    <property type="taxonomic scope" value="Bacteria"/>
</dbReference>
<keyword evidence="3 10" id="KW-0819">tRNA processing</keyword>
<reference evidence="11" key="1">
    <citation type="submission" date="2009-10" db="EMBL/GenBank/DDBJ databases">
        <title>Complete sequence of Bacillus selenitireducens MLS10.</title>
        <authorList>
            <consortium name="US DOE Joint Genome Institute"/>
            <person name="Lucas S."/>
            <person name="Copeland A."/>
            <person name="Lapidus A."/>
            <person name="Glavina del Rio T."/>
            <person name="Dalin E."/>
            <person name="Tice H."/>
            <person name="Bruce D."/>
            <person name="Goodwin L."/>
            <person name="Pitluck S."/>
            <person name="Sims D."/>
            <person name="Brettin T."/>
            <person name="Detter J.C."/>
            <person name="Han C."/>
            <person name="Larimer F."/>
            <person name="Land M."/>
            <person name="Hauser L."/>
            <person name="Kyrpides N."/>
            <person name="Ovchinnikova G."/>
            <person name="Stolz J."/>
        </authorList>
    </citation>
    <scope>NUCLEOTIDE SEQUENCE [LARGE SCALE GENOMIC DNA]</scope>
    <source>
        <strain evidence="11">MLS10</strain>
    </source>
</reference>
<dbReference type="NCBIfam" id="TIGR02651">
    <property type="entry name" value="RNase_Z"/>
    <property type="match status" value="1"/>
</dbReference>
<protein>
    <recommendedName>
        <fullName evidence="2 10">Ribonuclease Z</fullName>
        <shortName evidence="10">RNase Z</shortName>
        <ecNumber evidence="2 10">3.1.26.11</ecNumber>
    </recommendedName>
    <alternativeName>
        <fullName evidence="10">tRNA 3 endonuclease</fullName>
    </alternativeName>
    <alternativeName>
        <fullName evidence="10">tRNase Z</fullName>
    </alternativeName>
</protein>
<name>D6XXC3_BACIE</name>
<gene>
    <name evidence="10" type="primary">rnz</name>
    <name evidence="11" type="ordered locus">Bsel_0442</name>
</gene>
<dbReference type="Proteomes" id="UP000000271">
    <property type="component" value="Chromosome"/>
</dbReference>
<evidence type="ECO:0000256" key="1">
    <source>
        <dbReference type="ARBA" id="ARBA00011738"/>
    </source>
</evidence>
<dbReference type="GO" id="GO:0042781">
    <property type="term" value="F:3'-tRNA processing endoribonuclease activity"/>
    <property type="evidence" value="ECO:0007669"/>
    <property type="project" value="UniProtKB-UniRule"/>
</dbReference>
<dbReference type="NCBIfam" id="NF000801">
    <property type="entry name" value="PRK00055.1-3"/>
    <property type="match status" value="1"/>
</dbReference>
<keyword evidence="5 10" id="KW-0479">Metal-binding</keyword>
<dbReference type="FunFam" id="3.60.15.10:FF:000002">
    <property type="entry name" value="Ribonuclease Z"/>
    <property type="match status" value="1"/>
</dbReference>
<proteinExistence type="inferred from homology"/>
<feature type="binding site" evidence="10">
    <location>
        <position position="140"/>
    </location>
    <ligand>
        <name>Zn(2+)</name>
        <dbReference type="ChEBI" id="CHEBI:29105"/>
        <label>1</label>
        <note>catalytic</note>
    </ligand>
</feature>
<evidence type="ECO:0000256" key="10">
    <source>
        <dbReference type="HAMAP-Rule" id="MF_01818"/>
    </source>
</evidence>
<dbReference type="OrthoDB" id="9800940at2"/>
<accession>D6XXC3</accession>
<organism evidence="11 12">
    <name type="scientific">Bacillus selenitireducens (strain ATCC 700615 / DSM 15326 / MLS10)</name>
    <dbReference type="NCBI Taxonomy" id="439292"/>
    <lineage>
        <taxon>Bacteria</taxon>
        <taxon>Bacillati</taxon>
        <taxon>Bacillota</taxon>
        <taxon>Bacilli</taxon>
        <taxon>Bacillales</taxon>
        <taxon>Bacillaceae</taxon>
        <taxon>Salisediminibacterium</taxon>
    </lineage>
</organism>
<feature type="binding site" evidence="10">
    <location>
        <position position="211"/>
    </location>
    <ligand>
        <name>Zn(2+)</name>
        <dbReference type="ChEBI" id="CHEBI:29105"/>
        <label>1</label>
        <note>catalytic</note>
    </ligand>
</feature>
<feature type="binding site" evidence="10">
    <location>
        <position position="65"/>
    </location>
    <ligand>
        <name>Zn(2+)</name>
        <dbReference type="ChEBI" id="CHEBI:29105"/>
        <label>1</label>
        <note>catalytic</note>
    </ligand>
</feature>
<keyword evidence="7 10" id="KW-0378">Hydrolase</keyword>
<dbReference type="HAMAP" id="MF_01818">
    <property type="entry name" value="RNase_Z_BN"/>
    <property type="match status" value="1"/>
</dbReference>
<dbReference type="AlphaFoldDB" id="D6XXC3"/>
<dbReference type="EC" id="3.1.26.11" evidence="2 10"/>
<dbReference type="RefSeq" id="WP_013171409.1">
    <property type="nucleotide sequence ID" value="NC_014219.1"/>
</dbReference>
<dbReference type="GO" id="GO:0008270">
    <property type="term" value="F:zinc ion binding"/>
    <property type="evidence" value="ECO:0007669"/>
    <property type="project" value="UniProtKB-UniRule"/>
</dbReference>
<keyword evidence="12" id="KW-1185">Reference proteome</keyword>
<feature type="binding site" evidence="10">
    <location>
        <position position="68"/>
    </location>
    <ligand>
        <name>Zn(2+)</name>
        <dbReference type="ChEBI" id="CHEBI:29105"/>
        <label>2</label>
        <note>catalytic</note>
    </ligand>
</feature>
<feature type="binding site" evidence="10">
    <location>
        <position position="269"/>
    </location>
    <ligand>
        <name>Zn(2+)</name>
        <dbReference type="ChEBI" id="CHEBI:29105"/>
        <label>2</label>
        <note>catalytic</note>
    </ligand>
</feature>
<feature type="active site" description="Proton acceptor" evidence="10">
    <location>
        <position position="67"/>
    </location>
</feature>
<keyword evidence="4 10" id="KW-0540">Nuclease</keyword>
<comment type="function">
    <text evidence="9 10">Zinc phosphodiesterase, which displays some tRNA 3'-processing endonuclease activity. Probably involved in tRNA maturation, by removing a 3'-trailer from precursor tRNA.</text>
</comment>
<evidence type="ECO:0000256" key="8">
    <source>
        <dbReference type="ARBA" id="ARBA00022833"/>
    </source>
</evidence>
<evidence type="ECO:0000256" key="7">
    <source>
        <dbReference type="ARBA" id="ARBA00022801"/>
    </source>
</evidence>
<keyword evidence="6 10" id="KW-0255">Endonuclease</keyword>
<dbReference type="GO" id="GO:0042802">
    <property type="term" value="F:identical protein binding"/>
    <property type="evidence" value="ECO:0007669"/>
    <property type="project" value="UniProtKB-ARBA"/>
</dbReference>
<evidence type="ECO:0000256" key="6">
    <source>
        <dbReference type="ARBA" id="ARBA00022759"/>
    </source>
</evidence>
<comment type="subunit">
    <text evidence="1 10">Homodimer.</text>
</comment>
<evidence type="ECO:0000313" key="12">
    <source>
        <dbReference type="Proteomes" id="UP000000271"/>
    </source>
</evidence>
<dbReference type="HOGENOM" id="CLU_031317_2_0_9"/>
<dbReference type="STRING" id="439292.Bsel_0442"/>
<dbReference type="InterPro" id="IPR036866">
    <property type="entry name" value="RibonucZ/Hydroxyglut_hydro"/>
</dbReference>
<dbReference type="PANTHER" id="PTHR46018:SF2">
    <property type="entry name" value="ZINC PHOSPHODIESTERASE ELAC PROTEIN 1"/>
    <property type="match status" value="1"/>
</dbReference>